<keyword evidence="6" id="KW-1185">Reference proteome</keyword>
<dbReference type="PRINTS" id="PR00080">
    <property type="entry name" value="SDRFAMILY"/>
</dbReference>
<protein>
    <submittedName>
        <fullName evidence="5">Enzyme</fullName>
        <ecNumber evidence="5">1.-.-.-</ecNumber>
    </submittedName>
</protein>
<dbReference type="OrthoDB" id="9794138at2"/>
<reference evidence="5" key="1">
    <citation type="submission" date="2016-12" db="EMBL/GenBank/DDBJ databases">
        <authorList>
            <person name="Moulin L."/>
        </authorList>
    </citation>
    <scope>NUCLEOTIDE SEQUENCE [LARGE SCALE GENOMIC DNA]</scope>
    <source>
        <strain evidence="5">STM 7183</strain>
    </source>
</reference>
<evidence type="ECO:0000256" key="3">
    <source>
        <dbReference type="RuleBase" id="RU000363"/>
    </source>
</evidence>
<dbReference type="InterPro" id="IPR002347">
    <property type="entry name" value="SDR_fam"/>
</dbReference>
<dbReference type="GO" id="GO:0016491">
    <property type="term" value="F:oxidoreductase activity"/>
    <property type="evidence" value="ECO:0007669"/>
    <property type="project" value="UniProtKB-KW"/>
</dbReference>
<dbReference type="InterPro" id="IPR020904">
    <property type="entry name" value="Sc_DH/Rdtase_CS"/>
</dbReference>
<dbReference type="EC" id="1.-.-.-" evidence="5"/>
<dbReference type="RefSeq" id="WP_087732123.1">
    <property type="nucleotide sequence ID" value="NZ_CYGY02000001.1"/>
</dbReference>
<dbReference type="PRINTS" id="PR00081">
    <property type="entry name" value="GDHRDH"/>
</dbReference>
<keyword evidence="2 5" id="KW-0560">Oxidoreductase</keyword>
<dbReference type="PANTHER" id="PTHR43658:SF8">
    <property type="entry name" value="17-BETA-HYDROXYSTEROID DEHYDROGENASE 14-RELATED"/>
    <property type="match status" value="1"/>
</dbReference>
<dbReference type="InterPro" id="IPR036291">
    <property type="entry name" value="NAD(P)-bd_dom_sf"/>
</dbReference>
<accession>A0A1N7RIK4</accession>
<dbReference type="AlphaFoldDB" id="A0A1N7RIK4"/>
<evidence type="ECO:0000313" key="6">
    <source>
        <dbReference type="Proteomes" id="UP000195569"/>
    </source>
</evidence>
<dbReference type="PROSITE" id="PS00061">
    <property type="entry name" value="ADH_SHORT"/>
    <property type="match status" value="1"/>
</dbReference>
<dbReference type="Pfam" id="PF00106">
    <property type="entry name" value="adh_short"/>
    <property type="match status" value="1"/>
</dbReference>
<dbReference type="Gene3D" id="3.40.50.720">
    <property type="entry name" value="NAD(P)-binding Rossmann-like Domain"/>
    <property type="match status" value="1"/>
</dbReference>
<sequence>MEVEGKVFVVTGAASGLGSAVALHLLQSGASVALADLDERTAADRVERYKDRAIAIKTDVTDSDAVTRLFETVRDRFGPVSGAVNCAGIAPAERILGRSGPHKLESFAKVIQINLVGTFNVMRIAAAAMAGQAPNAFGERGVIVNTASIAAYDGQIGQSAYAASKAGVAALTLPAARELASVGIRVVCVAPGIFETPMLQGLPQEVQDALGRSVPFPPRLGRPDEFASLVSEVIRNGYINGEVIRLDGALRMAPR</sequence>
<gene>
    <name evidence="5" type="ORF">BN2476_10013</name>
</gene>
<dbReference type="FunFam" id="3.40.50.720:FF:000215">
    <property type="entry name" value="3-hydroxyacyl-CoA dehydrogenase type-2"/>
    <property type="match status" value="1"/>
</dbReference>
<dbReference type="PANTHER" id="PTHR43658">
    <property type="entry name" value="SHORT-CHAIN DEHYDROGENASE/REDUCTASE"/>
    <property type="match status" value="1"/>
</dbReference>
<evidence type="ECO:0000313" key="5">
    <source>
        <dbReference type="EMBL" id="SIT34932.1"/>
    </source>
</evidence>
<dbReference type="SUPFAM" id="SSF51735">
    <property type="entry name" value="NAD(P)-binding Rossmann-fold domains"/>
    <property type="match status" value="1"/>
</dbReference>
<proteinExistence type="inferred from homology"/>
<dbReference type="SMART" id="SM00822">
    <property type="entry name" value="PKS_KR"/>
    <property type="match status" value="1"/>
</dbReference>
<evidence type="ECO:0000256" key="1">
    <source>
        <dbReference type="ARBA" id="ARBA00006484"/>
    </source>
</evidence>
<name>A0A1N7RIK4_9BURK</name>
<dbReference type="EMBL" id="CYGY02000001">
    <property type="protein sequence ID" value="SIT34932.1"/>
    <property type="molecule type" value="Genomic_DNA"/>
</dbReference>
<organism evidence="5 6">
    <name type="scientific">Paraburkholderia piptadeniae</name>
    <dbReference type="NCBI Taxonomy" id="1701573"/>
    <lineage>
        <taxon>Bacteria</taxon>
        <taxon>Pseudomonadati</taxon>
        <taxon>Pseudomonadota</taxon>
        <taxon>Betaproteobacteria</taxon>
        <taxon>Burkholderiales</taxon>
        <taxon>Burkholderiaceae</taxon>
        <taxon>Paraburkholderia</taxon>
    </lineage>
</organism>
<feature type="domain" description="Ketoreductase" evidence="4">
    <location>
        <begin position="6"/>
        <end position="196"/>
    </location>
</feature>
<dbReference type="Proteomes" id="UP000195569">
    <property type="component" value="Unassembled WGS sequence"/>
</dbReference>
<dbReference type="InterPro" id="IPR057326">
    <property type="entry name" value="KR_dom"/>
</dbReference>
<comment type="caution">
    <text evidence="5">The sequence shown here is derived from an EMBL/GenBank/DDBJ whole genome shotgun (WGS) entry which is preliminary data.</text>
</comment>
<comment type="similarity">
    <text evidence="1 3">Belongs to the short-chain dehydrogenases/reductases (SDR) family.</text>
</comment>
<evidence type="ECO:0000259" key="4">
    <source>
        <dbReference type="SMART" id="SM00822"/>
    </source>
</evidence>
<evidence type="ECO:0000256" key="2">
    <source>
        <dbReference type="ARBA" id="ARBA00023002"/>
    </source>
</evidence>